<name>A0A6J4UCL9_9BACT</name>
<sequence>WCFSRPVSSRPPGTLRQFPAPACAAGTTTA</sequence>
<proteinExistence type="predicted"/>
<reference evidence="2" key="1">
    <citation type="submission" date="2020-02" db="EMBL/GenBank/DDBJ databases">
        <authorList>
            <person name="Meier V. D."/>
        </authorList>
    </citation>
    <scope>NUCLEOTIDE SEQUENCE</scope>
    <source>
        <strain evidence="2">AVDCRST_MAG49</strain>
    </source>
</reference>
<dbReference type="EMBL" id="CADCWG010000086">
    <property type="protein sequence ID" value="CAA9546830.1"/>
    <property type="molecule type" value="Genomic_DNA"/>
</dbReference>
<feature type="non-terminal residue" evidence="2">
    <location>
        <position position="1"/>
    </location>
</feature>
<feature type="compositionally biased region" description="Low complexity" evidence="1">
    <location>
        <begin position="19"/>
        <end position="30"/>
    </location>
</feature>
<feature type="non-terminal residue" evidence="2">
    <location>
        <position position="30"/>
    </location>
</feature>
<evidence type="ECO:0000256" key="1">
    <source>
        <dbReference type="SAM" id="MobiDB-lite"/>
    </source>
</evidence>
<accession>A0A6J4UCL9</accession>
<evidence type="ECO:0000313" key="2">
    <source>
        <dbReference type="EMBL" id="CAA9546830.1"/>
    </source>
</evidence>
<gene>
    <name evidence="2" type="ORF">AVDCRST_MAG49-1444</name>
</gene>
<feature type="region of interest" description="Disordered" evidence="1">
    <location>
        <begin position="1"/>
        <end position="30"/>
    </location>
</feature>
<protein>
    <submittedName>
        <fullName evidence="2">Uncharacterized protein</fullName>
    </submittedName>
</protein>
<dbReference type="AlphaFoldDB" id="A0A6J4UCL9"/>
<organism evidence="2">
    <name type="scientific">uncultured Thermomicrobiales bacterium</name>
    <dbReference type="NCBI Taxonomy" id="1645740"/>
    <lineage>
        <taxon>Bacteria</taxon>
        <taxon>Pseudomonadati</taxon>
        <taxon>Thermomicrobiota</taxon>
        <taxon>Thermomicrobia</taxon>
        <taxon>Thermomicrobiales</taxon>
        <taxon>environmental samples</taxon>
    </lineage>
</organism>